<organism evidence="1 2">
    <name type="scientific">Cardiocondyla obscurior</name>
    <dbReference type="NCBI Taxonomy" id="286306"/>
    <lineage>
        <taxon>Eukaryota</taxon>
        <taxon>Metazoa</taxon>
        <taxon>Ecdysozoa</taxon>
        <taxon>Arthropoda</taxon>
        <taxon>Hexapoda</taxon>
        <taxon>Insecta</taxon>
        <taxon>Pterygota</taxon>
        <taxon>Neoptera</taxon>
        <taxon>Endopterygota</taxon>
        <taxon>Hymenoptera</taxon>
        <taxon>Apocrita</taxon>
        <taxon>Aculeata</taxon>
        <taxon>Formicoidea</taxon>
        <taxon>Formicidae</taxon>
        <taxon>Myrmicinae</taxon>
        <taxon>Cardiocondyla</taxon>
    </lineage>
</organism>
<proteinExistence type="predicted"/>
<dbReference type="EMBL" id="JADYXP020000002">
    <property type="protein sequence ID" value="KAL0129759.1"/>
    <property type="molecule type" value="Genomic_DNA"/>
</dbReference>
<evidence type="ECO:0000313" key="1">
    <source>
        <dbReference type="EMBL" id="KAL0129759.1"/>
    </source>
</evidence>
<keyword evidence="2" id="KW-1185">Reference proteome</keyword>
<name>A0AAW2GR92_9HYME</name>
<gene>
    <name evidence="1" type="ORF">PUN28_001785</name>
</gene>
<sequence length="60" mass="7254">MIIAHVRGIENPRLQRTQRLSFEEDEYDSAEKFSFKSSKCWRHIDQSYLFFNVISSRKEV</sequence>
<accession>A0AAW2GR92</accession>
<protein>
    <submittedName>
        <fullName evidence="1">Uncharacterized protein</fullName>
    </submittedName>
</protein>
<comment type="caution">
    <text evidence="1">The sequence shown here is derived from an EMBL/GenBank/DDBJ whole genome shotgun (WGS) entry which is preliminary data.</text>
</comment>
<dbReference type="Proteomes" id="UP001430953">
    <property type="component" value="Unassembled WGS sequence"/>
</dbReference>
<evidence type="ECO:0000313" key="2">
    <source>
        <dbReference type="Proteomes" id="UP001430953"/>
    </source>
</evidence>
<reference evidence="1 2" key="1">
    <citation type="submission" date="2023-03" db="EMBL/GenBank/DDBJ databases">
        <title>High recombination rates correlate with genetic variation in Cardiocondyla obscurior ants.</title>
        <authorList>
            <person name="Errbii M."/>
        </authorList>
    </citation>
    <scope>NUCLEOTIDE SEQUENCE [LARGE SCALE GENOMIC DNA]</scope>
    <source>
        <strain evidence="1">Alpha-2009</strain>
        <tissue evidence="1">Whole body</tissue>
    </source>
</reference>
<dbReference type="AlphaFoldDB" id="A0AAW2GR92"/>